<organism evidence="6 7">
    <name type="scientific">Plectus sambesii</name>
    <dbReference type="NCBI Taxonomy" id="2011161"/>
    <lineage>
        <taxon>Eukaryota</taxon>
        <taxon>Metazoa</taxon>
        <taxon>Ecdysozoa</taxon>
        <taxon>Nematoda</taxon>
        <taxon>Chromadorea</taxon>
        <taxon>Plectida</taxon>
        <taxon>Plectina</taxon>
        <taxon>Plectoidea</taxon>
        <taxon>Plectidae</taxon>
        <taxon>Plectus</taxon>
    </lineage>
</organism>
<accession>A0A914VJE2</accession>
<dbReference type="GO" id="GO:0000124">
    <property type="term" value="C:SAGA complex"/>
    <property type="evidence" value="ECO:0007669"/>
    <property type="project" value="TreeGrafter"/>
</dbReference>
<dbReference type="Pfam" id="PF20175">
    <property type="entry name" value="Tra1_central"/>
    <property type="match status" value="1"/>
</dbReference>
<feature type="domain" description="FAT" evidence="4">
    <location>
        <begin position="2691"/>
        <end position="3279"/>
    </location>
</feature>
<dbReference type="InterPro" id="IPR000403">
    <property type="entry name" value="PI3/4_kinase_cat_dom"/>
</dbReference>
<feature type="region of interest" description="Disordered" evidence="2">
    <location>
        <begin position="496"/>
        <end position="552"/>
    </location>
</feature>
<proteinExistence type="inferred from homology"/>
<dbReference type="InterPro" id="IPR003152">
    <property type="entry name" value="FATC_dom"/>
</dbReference>
<dbReference type="SUPFAM" id="SSF56112">
    <property type="entry name" value="Protein kinase-like (PK-like)"/>
    <property type="match status" value="1"/>
</dbReference>
<dbReference type="SUPFAM" id="SSF48371">
    <property type="entry name" value="ARM repeat"/>
    <property type="match status" value="3"/>
</dbReference>
<dbReference type="PROSITE" id="PS50290">
    <property type="entry name" value="PI3_4_KINASE_3"/>
    <property type="match status" value="1"/>
</dbReference>
<evidence type="ECO:0000259" key="4">
    <source>
        <dbReference type="PROSITE" id="PS51189"/>
    </source>
</evidence>
<dbReference type="InterPro" id="IPR016024">
    <property type="entry name" value="ARM-type_fold"/>
</dbReference>
<dbReference type="InterPro" id="IPR014009">
    <property type="entry name" value="PIK_FAT"/>
</dbReference>
<dbReference type="CDD" id="cd05163">
    <property type="entry name" value="PIKK_TRRAP"/>
    <property type="match status" value="1"/>
</dbReference>
<dbReference type="Pfam" id="PF20206">
    <property type="entry name" value="Tra1_ring"/>
    <property type="match status" value="1"/>
</dbReference>
<evidence type="ECO:0000256" key="2">
    <source>
        <dbReference type="SAM" id="MobiDB-lite"/>
    </source>
</evidence>
<dbReference type="InterPro" id="IPR050517">
    <property type="entry name" value="DDR_Repair_Kinase"/>
</dbReference>
<reference evidence="7" key="1">
    <citation type="submission" date="2022-11" db="UniProtKB">
        <authorList>
            <consortium name="WormBaseParasite"/>
        </authorList>
    </citation>
    <scope>IDENTIFICATION</scope>
</reference>
<dbReference type="InterPro" id="IPR046805">
    <property type="entry name" value="Tra1_ring"/>
</dbReference>
<dbReference type="Proteomes" id="UP000887566">
    <property type="component" value="Unplaced"/>
</dbReference>
<dbReference type="InterPro" id="IPR046807">
    <property type="entry name" value="Tra1_central"/>
</dbReference>
<protein>
    <submittedName>
        <fullName evidence="7">Transformation/transcription domain-associated protein</fullName>
    </submittedName>
</protein>
<evidence type="ECO:0000259" key="5">
    <source>
        <dbReference type="PROSITE" id="PS51190"/>
    </source>
</evidence>
<evidence type="ECO:0000256" key="1">
    <source>
        <dbReference type="ARBA" id="ARBA00007234"/>
    </source>
</evidence>
<name>A0A914VJE2_9BILA</name>
<dbReference type="PANTHER" id="PTHR11139:SF1">
    <property type="entry name" value="TRANSFORMATION_TRANSCRIPTION DOMAIN-ASSOCIATED PROTEIN"/>
    <property type="match status" value="1"/>
</dbReference>
<comment type="similarity">
    <text evidence="1">Belongs to the PI3/PI4-kinase family. TRA1 subfamily.</text>
</comment>
<dbReference type="SMART" id="SM01343">
    <property type="entry name" value="FATC"/>
    <property type="match status" value="1"/>
</dbReference>
<feature type="compositionally biased region" description="Polar residues" evidence="2">
    <location>
        <begin position="2093"/>
        <end position="2102"/>
    </location>
</feature>
<dbReference type="PROSITE" id="PS51190">
    <property type="entry name" value="FATC"/>
    <property type="match status" value="1"/>
</dbReference>
<dbReference type="PROSITE" id="PS51189">
    <property type="entry name" value="FAT"/>
    <property type="match status" value="1"/>
</dbReference>
<dbReference type="InterPro" id="IPR003151">
    <property type="entry name" value="PIK-rel_kinase_FAT"/>
</dbReference>
<evidence type="ECO:0000313" key="7">
    <source>
        <dbReference type="WBParaSite" id="PSAMB.scaffold203size66114.g3125.t1"/>
    </source>
</evidence>
<feature type="domain" description="FATC" evidence="5">
    <location>
        <begin position="3792"/>
        <end position="3824"/>
    </location>
</feature>
<dbReference type="Pfam" id="PF02259">
    <property type="entry name" value="FAT"/>
    <property type="match status" value="1"/>
</dbReference>
<dbReference type="SMART" id="SM00146">
    <property type="entry name" value="PI3Kc"/>
    <property type="match status" value="1"/>
</dbReference>
<dbReference type="WBParaSite" id="PSAMB.scaffold203size66114.g3125.t1">
    <property type="protein sequence ID" value="PSAMB.scaffold203size66114.g3125.t1"/>
    <property type="gene ID" value="PSAMB.scaffold203size66114.g3125"/>
</dbReference>
<feature type="domain" description="PI3K/PI4K catalytic" evidence="3">
    <location>
        <begin position="3488"/>
        <end position="3812"/>
    </location>
</feature>
<dbReference type="GO" id="GO:0006355">
    <property type="term" value="P:regulation of DNA-templated transcription"/>
    <property type="evidence" value="ECO:0007669"/>
    <property type="project" value="TreeGrafter"/>
</dbReference>
<dbReference type="GO" id="GO:0006281">
    <property type="term" value="P:DNA repair"/>
    <property type="evidence" value="ECO:0007669"/>
    <property type="project" value="TreeGrafter"/>
</dbReference>
<dbReference type="GO" id="GO:0035267">
    <property type="term" value="C:NuA4 histone acetyltransferase complex"/>
    <property type="evidence" value="ECO:0007669"/>
    <property type="project" value="TreeGrafter"/>
</dbReference>
<keyword evidence="6" id="KW-1185">Reference proteome</keyword>
<dbReference type="Pfam" id="PF00454">
    <property type="entry name" value="PI3_PI4_kinase"/>
    <property type="match status" value="1"/>
</dbReference>
<evidence type="ECO:0000259" key="3">
    <source>
        <dbReference type="PROSITE" id="PS50290"/>
    </source>
</evidence>
<sequence>MAGTGPFSFAQQQSLAKGVSAAASVTNLPILNQLDVLMKTLTDSAQRDDLKLKALQEISNHFEALAPTAAYPPLMDSLIRAFLKLFNETVPQFIGENNTQQLRKLMLEMTNRMPCNDYLKQYGKAIQQQMFKIIQTENEENVMIALKIVTEHQKQFRPQFSIEVQQFLHFCKGLYRDLPQLLPSIFEPRRNIRVNEIQELHIEQALAQAFCVTPIQTEQKHPDGSPVVYTLLPRGVQSLKVLAELPIVIVLLYQIHRTNVQNDIADFIPLILNMVNLCPSREQRNHPNFNRELFIEFLSAQVKALSFLAFLTRMFHEMVQVHSGSLVQGIMQLLEHCPPEVTHQRRELLMATRHLLGSELRVKFVPHLPKLFNENLMIGSGWTANETLRPLVFSMLADLVHHVRQQLNYVALSSSVHLFSRCIHDPTLPAYVQAMCCKLMLNLVECIVNTTERHPDQSIRELLFYMLEVFIRKFKVVAVQHLPAIMEKHSATNGEEVASKVNGNDAIEKESEPDASPAEPEKRDEEVPEEQKTTAVDSEDAGVGTSDDSSGTIARTAGQVTAVYWGVVAAPMSVHDCRSLVKVLVGGAKTTIWGIGNARVTGDSGKISPEKETELFFRLLRYGIQCLDIYTIMQAAGMPQGTYQRSHPTTSVRSKEEKEALDHFASVFTMLNPMTFKEIFAKNIEFLIDRIAGNYALQLICNSFLVNPLTSAKFGSILVEYLLEKLPEMGVSNDRAVLYLKLFKLVFTSVSCSQSTGCVENEQMLKPHLHRMVHRSMELALKGKEPINYFLLLRALFRSIGGGSHDLLYQEFLPLLPSLLQQLNRLQSGSHKQQMRELFVELCLTVPVRLSSLLPYLPLLMDPLVCALNGSQTLVQQGLRTLELCVDNLQPEYLYEHMAPVRAALMHGLWHTVGSTGDEAASLIAFRILGKFGGSNRKMLSDPQTLTHRTDPEMGGPAIAILYHDMTQTASSVPAADPPPAGSVVAKITMADAVKSAMEHLRSDSAEPAARRESWLYVKALLLAALKPSDRRLLEDDRLSKHLLARLEAIDTSATTPRTSAVYRCSDEASRSMFLDALTAVFFAVVAKDLRSEVLSFFNAIVRQLTLQAIFEQTGGEYSRDPTEQQTHMDGGVLVDAIANALADSSKDFCHSAIVALRFMKDTASAAFGSVEKASKLPLFRHMLDSLCGLCFRHAWYARLGGCTGLQYFLENFPKSLAQENAVTILCAYMEVMVGLSDEVSSGALDMAVHGVELLLKTCFKDGDFPVADRRRLVASILVQVVRRMDSPDQFLRQQCVSVVEQLATLTGETVISVLSLVKKELNDFLDRGQRDFSTMSMASQIGFMDAFAYLHTLDPLLFTFDLDDDSQKCFADALIKLCKTDESVLEKIPTYKSSMGTTTTNNTDLISLKCTAIRAAVACYIAAIQPVTVEMETNAGEDGEDEIRTITDRQQLFLTALKALTHGHAKLQDEAFAALRMAMKRVPMERNVLHAEMRPVLLNLSEYKTLSLNVVKRLLYLTRLSPNTFNEKFCDQILVHLKKWVESALVQQGTAKTTDEIKACEIVLEILHETPAASARFIDVVIPMITKAESQLNLEPGINWRIPLLRYLIRYPLETIQFLVQENNMRVEACRGLFLWLIKQEESGPLRQILTEDPSFINNLLNGQTTANNQDVASEVPLSSLEVLALRLISALSKRDPEWIAKNQHLINRIRSLWNDEKFKARYKSESSDHTKFEAPKLAVKCMLRYFRTNPNDIDLLFDICQCFVGRLSTDFSFVRSFLENEVVATYTVEWRRLAFKRAVDLYVGDYAKSGGPTLIVKILQYVILPCLAFSLEHGDGDKLIGSLPAPDEQNNENLVSLFVSRVIDNQKSKGQLPDGLHIMLYQLSCLFVEFAPQHIHDSSSKKQGSRLRTFMLFAWPCLQQNSQQDPTTKYTGHLLIAHIIDKFAINRKIVLQVFHSLLKAHQQDPRGVIRQALNILTPAVPLRMEDGYLQLMTFAKKIIIEEGHTPAQLFHLLQVIVRHYKVYYHVRHQLTQYLMNGIQKLVTSQGTVENRKLAVDVCEMVIKWELYRLKTSQQSDQPTSVTDPEIAQLLKSPSTSSEQQNGDKKASTSQPQVPENNNPIEKLYVDQVVNILVRMAAQVPEAVGGSSGGQAASVEALNKRSLQLLKVALKTDIWGDVATVKLPWMEKALATADPQTYRDQTQQNFVQSYICLDVLAYLVSILPPAHVVPTIKQCQRGIISCLSCPNSSVVRSLYALITRLLAVTKSSPGGLDDLEMLNQYIAKFVNDSLINYEKMLGSNVASLFGTMTLLKAMCTAHPSYLDRVCLMPFVKTLQKLVREHTTPMQSETVKSAADIISLCLELMRPRLDALPAETRKLVTQSIFLPLIDKSPSARVVSMIIKIVDEWIKNMDKPISALSLLGKLMVNLEKRFGNEKELHKAFLGTVLHVYETPALRTGDVVAKLEPAFHAGLCHPDPEMRAKFFAVFNRTISRNPYERLWHVFCIQNWEPMQRQFWVKQCVNLMLAAVDDPGPVVLEEGATFGRGFEAASGLSAITDFSTTVSEPAVKQEAMDVDQEANGSDAAVLRSLLDKQRRFMLEAADAKMDSLLRPLVELCYADDRLAHRVWLCLFPSVWSGLSEKQRDLLMNEIMPFLASGGHMAQKDSEISVVETFVEAFARCSPPVVIKPNLVKYVGCAHHMWHRAIILLENQAYSIPKFQGVDQAFSQDRPIFQHAERLETLDSLAELYKSLCEMDMWQATWNRRCYFEETSKALAYSQQGFCSQAIKVLENAMDNMQKRLSAPSADTLNTITLPLATEMNLWEEEWIRCTKELNQWDVLKDFANNNAVQDPGLLMECAWRLPNWTLMKEALAQVESCCRPEFYWKTHLYRGMLLVCQPDERSPITVERCVELANQQLISDWRKLPAVVSHSHLPILQAAHLIQELSEAGQVAHSMALAGSAPQPTIINEVKSIVKTWRNRAPTLADPLSHWYDVYNWRLHHYLTMLSVFESWESAQQQALLPIHSCAQCMIQLAKVSRQHGHIPVALECLHKLHTMPNLPTMDGHAKLYQHIKCLLKVADVGTRQGQRQEALYEGLDIIENTNISYFTKDQSARIFALKGALLSKMEKSDEANKAFSASLQMMDSLNLAWALWGDHLEGLFFNDRSERAALNIGLNAVVAFLEAARQENESKSRKHLAKLFWMLKALPLCGEMVEQKMNDVLLKYGLLLPAFNWLPWLPQLVSQLKYRPSHAVAKIISHVAQAYPQQTFYVLRNVLPDNLYSFDADGNDSSLDEDDISDETALSWQEHMVRIVGGMRKQRPTDMKYLDAILREIESLRETWAETALRSCRALLHHCYRLAFEHRHEIQSVLVTKHLATEINAFIDALSLSDSRDHDAPLRATTAAQIRSDLDLSQPSNRRVLAVTHKLTKWIAVFEAKVASMPRYDSISEHSECLSLFSNQMANVEVFSEALTPKPGQYAISISRFMPRFEAIRTASTVARRLSIRGQSGKIYSFVVSKTNADRKDSLVMQLFRMINRFLTKERETSRRLLQYAIPKSLTIGAHCLLLEADESATVLYDVMAATCKQRDMTPIDLINRYYDRMVAASGRASQKLLSDILKDISCPAVLPVNSLKQWMAARFPNATDYFTFRKQISLHLALLSVAEFVLHLSWLNIDEMNVNLSTGQLFSNSFVFDINDKNNELDANRPVPFRLSACLQDFLGWSIDGNLTGAMIATARCLQQRNLPYLLRPILWDVYRSHATAANVEPKELISRVNRAVAAISTRLQNVANFEGAKSQVHTLVLAARQNDNLCRMDPAWHPWF</sequence>
<feature type="compositionally biased region" description="Polar residues" evidence="2">
    <location>
        <begin position="2109"/>
        <end position="2119"/>
    </location>
</feature>
<evidence type="ECO:0000313" key="6">
    <source>
        <dbReference type="Proteomes" id="UP000887566"/>
    </source>
</evidence>
<dbReference type="GO" id="GO:0005634">
    <property type="term" value="C:nucleus"/>
    <property type="evidence" value="ECO:0007669"/>
    <property type="project" value="TreeGrafter"/>
</dbReference>
<feature type="compositionally biased region" description="Basic and acidic residues" evidence="2">
    <location>
        <begin position="519"/>
        <end position="532"/>
    </location>
</feature>
<dbReference type="PANTHER" id="PTHR11139">
    <property type="entry name" value="ATAXIA TELANGIECTASIA MUTATED ATM -RELATED"/>
    <property type="match status" value="1"/>
</dbReference>
<dbReference type="InterPro" id="IPR011009">
    <property type="entry name" value="Kinase-like_dom_sf"/>
</dbReference>
<feature type="region of interest" description="Disordered" evidence="2">
    <location>
        <begin position="2093"/>
        <end position="2119"/>
    </location>
</feature>